<evidence type="ECO:0000256" key="1">
    <source>
        <dbReference type="ARBA" id="ARBA00006817"/>
    </source>
</evidence>
<protein>
    <submittedName>
        <fullName evidence="3">Ligand-binding SRPBCC domain protein family</fullName>
    </submittedName>
</protein>
<dbReference type="InterPro" id="IPR023393">
    <property type="entry name" value="START-like_dom_sf"/>
</dbReference>
<evidence type="ECO:0000313" key="3">
    <source>
        <dbReference type="EMBL" id="CAA9559455.1"/>
    </source>
</evidence>
<dbReference type="Pfam" id="PF08327">
    <property type="entry name" value="AHSA1"/>
    <property type="match status" value="1"/>
</dbReference>
<dbReference type="EMBL" id="CADCWI010000091">
    <property type="protein sequence ID" value="CAA9559455.1"/>
    <property type="molecule type" value="Genomic_DNA"/>
</dbReference>
<dbReference type="InterPro" id="IPR013538">
    <property type="entry name" value="ASHA1/2-like_C"/>
</dbReference>
<dbReference type="CDD" id="cd07814">
    <property type="entry name" value="SRPBCC_CalC_Aha1-like"/>
    <property type="match status" value="1"/>
</dbReference>
<dbReference type="AlphaFoldDB" id="A0A6J4USU8"/>
<name>A0A6J4USU8_9BACT</name>
<accession>A0A6J4USU8</accession>
<feature type="domain" description="Activator of Hsp90 ATPase homologue 1/2-like C-terminal" evidence="2">
    <location>
        <begin position="22"/>
        <end position="159"/>
    </location>
</feature>
<proteinExistence type="inferred from homology"/>
<dbReference type="SUPFAM" id="SSF55961">
    <property type="entry name" value="Bet v1-like"/>
    <property type="match status" value="1"/>
</dbReference>
<sequence>MSITSVEKDLDNLTLILTAEFNAPLDRVWTLWEDPRQLEKWWGPPGYPSTFEEHNLAPGGQVTYYMTSPEGERHRGWWRVDAVTPPTSLEFTDGFADQEGNPIEDMPVTTVHIRLSEHAGGTRMQMRSVFASGEQMQRSLDMGIEEGIKASIGQIDALLAA</sequence>
<organism evidence="3">
    <name type="scientific">uncultured Thermomicrobiales bacterium</name>
    <dbReference type="NCBI Taxonomy" id="1645740"/>
    <lineage>
        <taxon>Bacteria</taxon>
        <taxon>Pseudomonadati</taxon>
        <taxon>Thermomicrobiota</taxon>
        <taxon>Thermomicrobia</taxon>
        <taxon>Thermomicrobiales</taxon>
        <taxon>environmental samples</taxon>
    </lineage>
</organism>
<evidence type="ECO:0000259" key="2">
    <source>
        <dbReference type="Pfam" id="PF08327"/>
    </source>
</evidence>
<dbReference type="Gene3D" id="3.30.530.20">
    <property type="match status" value="1"/>
</dbReference>
<reference evidence="3" key="1">
    <citation type="submission" date="2020-02" db="EMBL/GenBank/DDBJ databases">
        <authorList>
            <person name="Meier V. D."/>
        </authorList>
    </citation>
    <scope>NUCLEOTIDE SEQUENCE</scope>
    <source>
        <strain evidence="3">AVDCRST_MAG43</strain>
    </source>
</reference>
<gene>
    <name evidence="3" type="ORF">AVDCRST_MAG43-1689</name>
</gene>
<comment type="similarity">
    <text evidence="1">Belongs to the AHA1 family.</text>
</comment>